<name>A0A0A9AJV0_ARUDO</name>
<protein>
    <submittedName>
        <fullName evidence="1">Uncharacterized protein</fullName>
    </submittedName>
</protein>
<dbReference type="EMBL" id="GBRH01248685">
    <property type="protein sequence ID" value="JAD49210.1"/>
    <property type="molecule type" value="Transcribed_RNA"/>
</dbReference>
<dbReference type="AlphaFoldDB" id="A0A0A9AJV0"/>
<reference evidence="1" key="1">
    <citation type="submission" date="2014-09" db="EMBL/GenBank/DDBJ databases">
        <authorList>
            <person name="Magalhaes I.L.F."/>
            <person name="Oliveira U."/>
            <person name="Santos F.R."/>
            <person name="Vidigal T.H.D.A."/>
            <person name="Brescovit A.D."/>
            <person name="Santos A.J."/>
        </authorList>
    </citation>
    <scope>NUCLEOTIDE SEQUENCE</scope>
    <source>
        <tissue evidence="1">Shoot tissue taken approximately 20 cm above the soil surface</tissue>
    </source>
</reference>
<evidence type="ECO:0000313" key="1">
    <source>
        <dbReference type="EMBL" id="JAD49210.1"/>
    </source>
</evidence>
<sequence length="49" mass="5635">MLLAVSPIHFPEKRILIPPLLVRSHSNCLVRQELVSHSETHSHPINHLH</sequence>
<proteinExistence type="predicted"/>
<organism evidence="1">
    <name type="scientific">Arundo donax</name>
    <name type="common">Giant reed</name>
    <name type="synonym">Donax arundinaceus</name>
    <dbReference type="NCBI Taxonomy" id="35708"/>
    <lineage>
        <taxon>Eukaryota</taxon>
        <taxon>Viridiplantae</taxon>
        <taxon>Streptophyta</taxon>
        <taxon>Embryophyta</taxon>
        <taxon>Tracheophyta</taxon>
        <taxon>Spermatophyta</taxon>
        <taxon>Magnoliopsida</taxon>
        <taxon>Liliopsida</taxon>
        <taxon>Poales</taxon>
        <taxon>Poaceae</taxon>
        <taxon>PACMAD clade</taxon>
        <taxon>Arundinoideae</taxon>
        <taxon>Arundineae</taxon>
        <taxon>Arundo</taxon>
    </lineage>
</organism>
<accession>A0A0A9AJV0</accession>
<reference evidence="1" key="2">
    <citation type="journal article" date="2015" name="Data Brief">
        <title>Shoot transcriptome of the giant reed, Arundo donax.</title>
        <authorList>
            <person name="Barrero R.A."/>
            <person name="Guerrero F.D."/>
            <person name="Moolhuijzen P."/>
            <person name="Goolsby J.A."/>
            <person name="Tidwell J."/>
            <person name="Bellgard S.E."/>
            <person name="Bellgard M.I."/>
        </authorList>
    </citation>
    <scope>NUCLEOTIDE SEQUENCE</scope>
    <source>
        <tissue evidence="1">Shoot tissue taken approximately 20 cm above the soil surface</tissue>
    </source>
</reference>